<keyword evidence="4" id="KW-1185">Reference proteome</keyword>
<accession>A0ABR7CX38</accession>
<evidence type="ECO:0000256" key="1">
    <source>
        <dbReference type="SAM" id="SignalP"/>
    </source>
</evidence>
<evidence type="ECO:0000313" key="4">
    <source>
        <dbReference type="Proteomes" id="UP000646484"/>
    </source>
</evidence>
<sequence length="509" mass="58670">MRSLFILIFSLTVLFSSSRAQDTLSVNTRTRVFFSPGENFVSRVYRNPALQYYAHSFSLTELQIGWEQTSADKALLPQLGSKTQNFNFNVSSYISLRANSKTWGNAYYKNGKRNNVQWNETSDFLTVYPYVMADTLGGNLKTEEYYFAGGYAQAGKRFTWGIFANYRALIEYRNRDPRPKNVVSDLKGSVGISARITRRYDVGLAIHAGKYKQTNDVKYYNELGTLTEYHLFGLGTDSRRFYGKNSSVYYNGHRYGASVELFPCAKKGLSAAVEYERFTFEKIISTLNNLPLNELNQDEIKAEVAYMTRTPREQWGLKLNGIYRNRKGTENLFGDPTTGVYPQIGSTEQLSVKRNNLSLSFLYDREYREKQFSWNILPQAEMNTFKMTYLDPARLMKLNNLTGRMNVSLAKSIKKSTFRLDAEGEYRYNTDAELQLTDIDETTRRLLEPVNTVYANLSTDSWASDISLRWDYTLSRGDKGIFIKINWRHDAFKGDLQRETLQAHCGFTF</sequence>
<dbReference type="Proteomes" id="UP000646484">
    <property type="component" value="Unassembled WGS sequence"/>
</dbReference>
<protein>
    <recommendedName>
        <fullName evidence="2">DUF6850 domain-containing protein</fullName>
    </recommendedName>
</protein>
<name>A0ABR7CX38_9BACT</name>
<evidence type="ECO:0000313" key="3">
    <source>
        <dbReference type="EMBL" id="MBC5620246.1"/>
    </source>
</evidence>
<dbReference type="Pfam" id="PF21012">
    <property type="entry name" value="DUF6850"/>
    <property type="match status" value="1"/>
</dbReference>
<feature type="chain" id="PRO_5047248696" description="DUF6850 domain-containing protein" evidence="1">
    <location>
        <begin position="21"/>
        <end position="509"/>
    </location>
</feature>
<evidence type="ECO:0000259" key="2">
    <source>
        <dbReference type="Pfam" id="PF21012"/>
    </source>
</evidence>
<dbReference type="InterPro" id="IPR049236">
    <property type="entry name" value="DUF6850"/>
</dbReference>
<dbReference type="RefSeq" id="WP_186975072.1">
    <property type="nucleotide sequence ID" value="NZ_JACOOH010000002.1"/>
</dbReference>
<reference evidence="3 4" key="1">
    <citation type="submission" date="2020-08" db="EMBL/GenBank/DDBJ databases">
        <title>Genome public.</title>
        <authorList>
            <person name="Liu C."/>
            <person name="Sun Q."/>
        </authorList>
    </citation>
    <scope>NUCLEOTIDE SEQUENCE [LARGE SCALE GENOMIC DNA]</scope>
    <source>
        <strain evidence="3 4">NSJ-56</strain>
    </source>
</reference>
<organism evidence="3 4">
    <name type="scientific">Butyricimonas hominis</name>
    <dbReference type="NCBI Taxonomy" id="2763032"/>
    <lineage>
        <taxon>Bacteria</taxon>
        <taxon>Pseudomonadati</taxon>
        <taxon>Bacteroidota</taxon>
        <taxon>Bacteroidia</taxon>
        <taxon>Bacteroidales</taxon>
        <taxon>Odoribacteraceae</taxon>
        <taxon>Butyricimonas</taxon>
    </lineage>
</organism>
<proteinExistence type="predicted"/>
<feature type="domain" description="DUF6850" evidence="2">
    <location>
        <begin position="48"/>
        <end position="509"/>
    </location>
</feature>
<comment type="caution">
    <text evidence="3">The sequence shown here is derived from an EMBL/GenBank/DDBJ whole genome shotgun (WGS) entry which is preliminary data.</text>
</comment>
<feature type="signal peptide" evidence="1">
    <location>
        <begin position="1"/>
        <end position="20"/>
    </location>
</feature>
<dbReference type="EMBL" id="JACOOH010000002">
    <property type="protein sequence ID" value="MBC5620246.1"/>
    <property type="molecule type" value="Genomic_DNA"/>
</dbReference>
<gene>
    <name evidence="3" type="ORF">H8S64_03945</name>
</gene>
<keyword evidence="1" id="KW-0732">Signal</keyword>